<dbReference type="STRING" id="1860102.ACCAA_370032"/>
<dbReference type="PANTHER" id="PTHR33606:SF3">
    <property type="entry name" value="PROTEIN YCII"/>
    <property type="match status" value="1"/>
</dbReference>
<dbReference type="AlphaFoldDB" id="A0A1A8XR54"/>
<evidence type="ECO:0000259" key="2">
    <source>
        <dbReference type="Pfam" id="PF03795"/>
    </source>
</evidence>
<dbReference type="InterPro" id="IPR051807">
    <property type="entry name" value="Sec-metab_biosynth-assoc"/>
</dbReference>
<keyword evidence="4" id="KW-1185">Reference proteome</keyword>
<evidence type="ECO:0000256" key="1">
    <source>
        <dbReference type="ARBA" id="ARBA00007689"/>
    </source>
</evidence>
<feature type="domain" description="YCII-related" evidence="2">
    <location>
        <begin position="2"/>
        <end position="96"/>
    </location>
</feature>
<reference evidence="3 4" key="1">
    <citation type="submission" date="2016-06" db="EMBL/GenBank/DDBJ databases">
        <authorList>
            <person name="Kjaerup R.B."/>
            <person name="Dalgaard T.S."/>
            <person name="Juul-Madsen H.R."/>
        </authorList>
    </citation>
    <scope>NUCLEOTIDE SEQUENCE [LARGE SCALE GENOMIC DNA]</scope>
    <source>
        <strain evidence="3">3</strain>
    </source>
</reference>
<dbReference type="SUPFAM" id="SSF54909">
    <property type="entry name" value="Dimeric alpha+beta barrel"/>
    <property type="match status" value="1"/>
</dbReference>
<protein>
    <submittedName>
        <fullName evidence="3">Putative enzyme</fullName>
    </submittedName>
</protein>
<organism evidence="3 4">
    <name type="scientific">Candidatus Accumulibacter aalborgensis</name>
    <dbReference type="NCBI Taxonomy" id="1860102"/>
    <lineage>
        <taxon>Bacteria</taxon>
        <taxon>Pseudomonadati</taxon>
        <taxon>Pseudomonadota</taxon>
        <taxon>Betaproteobacteria</taxon>
        <taxon>Candidatus Accumulibacter</taxon>
    </lineage>
</organism>
<evidence type="ECO:0000313" key="3">
    <source>
        <dbReference type="EMBL" id="SBT06942.1"/>
    </source>
</evidence>
<dbReference type="NCBIfam" id="NF008473">
    <property type="entry name" value="PRK11370.1"/>
    <property type="match status" value="1"/>
</dbReference>
<dbReference type="InterPro" id="IPR005545">
    <property type="entry name" value="YCII"/>
</dbReference>
<sequence>MMLYVIVGDDRPDSLAERLAARPAHVERLKALLNEGRLLLAGPFPSIDSADPGPAGFSGSLIVAEFASLEAAQAWADADPYVAAQVYEKVTVKPFKKVLPA</sequence>
<dbReference type="PANTHER" id="PTHR33606">
    <property type="entry name" value="PROTEIN YCII"/>
    <property type="match status" value="1"/>
</dbReference>
<dbReference type="Pfam" id="PF03795">
    <property type="entry name" value="YCII"/>
    <property type="match status" value="1"/>
</dbReference>
<dbReference type="Gene3D" id="3.30.70.1060">
    <property type="entry name" value="Dimeric alpha+beta barrel"/>
    <property type="match status" value="1"/>
</dbReference>
<evidence type="ECO:0000313" key="4">
    <source>
        <dbReference type="Proteomes" id="UP000199169"/>
    </source>
</evidence>
<name>A0A1A8XR54_9PROT</name>
<comment type="similarity">
    <text evidence="1">Belongs to the YciI family.</text>
</comment>
<dbReference type="Proteomes" id="UP000199169">
    <property type="component" value="Unassembled WGS sequence"/>
</dbReference>
<proteinExistence type="inferred from homology"/>
<dbReference type="InterPro" id="IPR011008">
    <property type="entry name" value="Dimeric_a/b-barrel"/>
</dbReference>
<gene>
    <name evidence="3" type="primary">yciI</name>
    <name evidence="3" type="ORF">ACCAA_370032</name>
</gene>
<accession>A0A1A8XR54</accession>
<dbReference type="EMBL" id="FLQX01000113">
    <property type="protein sequence ID" value="SBT06942.1"/>
    <property type="molecule type" value="Genomic_DNA"/>
</dbReference>